<sequence>MSQPPINPLKNMKIDYWYKALTVVGAALFVFNGTSFFDRYPVVPLGFLSSGIFFIGLGEWINHPLKVRFIGPGVWARGYNRSSCSLGIIFDILGCFLIVTGVVKFF</sequence>
<organism evidence="1 2">
    <name type="scientific">Escherichia coli</name>
    <dbReference type="NCBI Taxonomy" id="562"/>
    <lineage>
        <taxon>Bacteria</taxon>
        <taxon>Pseudomonadati</taxon>
        <taxon>Pseudomonadota</taxon>
        <taxon>Gammaproteobacteria</taxon>
        <taxon>Enterobacterales</taxon>
        <taxon>Enterobacteriaceae</taxon>
        <taxon>Escherichia</taxon>
    </lineage>
</organism>
<dbReference type="Proteomes" id="UP000392867">
    <property type="component" value="Unassembled WGS sequence"/>
</dbReference>
<protein>
    <submittedName>
        <fullName evidence="1">Uncharacterized protein</fullName>
    </submittedName>
</protein>
<accession>A0A2X7GCX7</accession>
<evidence type="ECO:0000313" key="2">
    <source>
        <dbReference type="Proteomes" id="UP000392867"/>
    </source>
</evidence>
<comment type="caution">
    <text evidence="1">The sequence shown here is derived from an EMBL/GenBank/DDBJ whole genome shotgun (WGS) entry which is preliminary data.</text>
</comment>
<dbReference type="RefSeq" id="WP_141070115.1">
    <property type="nucleotide sequence ID" value="NZ_JASNHB010000102.1"/>
</dbReference>
<dbReference type="AlphaFoldDB" id="A0A2X7GCX7"/>
<reference evidence="1 2" key="1">
    <citation type="submission" date="2019-08" db="EMBL/GenBank/DDBJ databases">
        <title>Identification of Water Treatment Resistant and Multidrug Resistant Urinary Pathogenic Escherichia coli in Wastewater.</title>
        <authorList>
            <person name="Neumann N."/>
        </authorList>
    </citation>
    <scope>NUCLEOTIDE SEQUENCE [LARGE SCALE GENOMIC DNA]</scope>
    <source>
        <strain evidence="1 2">WU2356</strain>
    </source>
</reference>
<dbReference type="EMBL" id="VOTT01000883">
    <property type="protein sequence ID" value="MPU51909.1"/>
    <property type="molecule type" value="Genomic_DNA"/>
</dbReference>
<gene>
    <name evidence="1" type="ORF">FVB16_24340</name>
</gene>
<evidence type="ECO:0000313" key="1">
    <source>
        <dbReference type="EMBL" id="MPU51909.1"/>
    </source>
</evidence>
<name>A0A2X7GCX7_ECOLX</name>
<proteinExistence type="predicted"/>